<evidence type="ECO:0000256" key="3">
    <source>
        <dbReference type="ARBA" id="ARBA00022458"/>
    </source>
</evidence>
<gene>
    <name evidence="7" type="ORF">NQX30_01425</name>
</gene>
<dbReference type="SMART" id="SM00382">
    <property type="entry name" value="AAA"/>
    <property type="match status" value="1"/>
</dbReference>
<dbReference type="GO" id="GO:0005524">
    <property type="term" value="F:ATP binding"/>
    <property type="evidence" value="ECO:0007669"/>
    <property type="project" value="UniProtKB-KW"/>
</dbReference>
<dbReference type="InterPro" id="IPR027417">
    <property type="entry name" value="P-loop_NTPase"/>
</dbReference>
<dbReference type="CDD" id="cd03230">
    <property type="entry name" value="ABC_DR_subfamily_A"/>
    <property type="match status" value="1"/>
</dbReference>
<name>A0ABT7QK64_9GAMM</name>
<evidence type="ECO:0000313" key="7">
    <source>
        <dbReference type="EMBL" id="MDM5147046.1"/>
    </source>
</evidence>
<dbReference type="Gene3D" id="3.40.50.300">
    <property type="entry name" value="P-loop containing nucleotide triphosphate hydrolases"/>
    <property type="match status" value="1"/>
</dbReference>
<sequence length="306" mass="33891">MTASVVAKPAMRVDQVCKYFGNRIAVDGVSFTAAAGECLGILGPNGAGKSTLLRICLGVCEQDAGTVQLLDYDIPVQALAARRRIGVVPQKDTLDPDFSCAENLAVYMSYFGLPRNDRVIDELMNFAGLSSRETAPITQLSGGMQRRLTLARALVNNPDVIFLDEPTTGLDPQARHLIWERLRQLRAAGKTLLLTTHFMEEAERLCDRLIVMDEGKIIAAGTPDTLIRENVESEVVEVYGDTAHDWLDEHADITGRREDFGYLSYCYVDEAAPLIDSLRAVSLRFSHRQANMEDVFLRLTGRALRE</sequence>
<protein>
    <submittedName>
        <fullName evidence="7">ATP-binding cassette domain-containing protein</fullName>
    </submittedName>
</protein>
<reference evidence="7" key="2">
    <citation type="journal article" date="2023" name="Microbiome">
        <title>Synthase-selected sorting approach identifies a beta-lactone synthase in a nudibranch symbiotic bacterium.</title>
        <authorList>
            <person name="Dzunkova M."/>
            <person name="La Clair J.J."/>
            <person name="Tyml T."/>
            <person name="Doud D."/>
            <person name="Schulz F."/>
            <person name="Piquer-Esteban S."/>
            <person name="Porcel Sanchis D."/>
            <person name="Osborn A."/>
            <person name="Robinson D."/>
            <person name="Louie K.B."/>
            <person name="Bowen B.P."/>
            <person name="Bowers R.M."/>
            <person name="Lee J."/>
            <person name="Arnau V."/>
            <person name="Diaz-Villanueva W."/>
            <person name="Stepanauskas R."/>
            <person name="Gosliner T."/>
            <person name="Date S.V."/>
            <person name="Northen T.R."/>
            <person name="Cheng J.F."/>
            <person name="Burkart M.D."/>
            <person name="Woyke T."/>
        </authorList>
    </citation>
    <scope>NUCLEOTIDE SEQUENCE</scope>
    <source>
        <strain evidence="7">Df01</strain>
    </source>
</reference>
<evidence type="ECO:0000256" key="4">
    <source>
        <dbReference type="ARBA" id="ARBA00022741"/>
    </source>
</evidence>
<keyword evidence="2" id="KW-0813">Transport</keyword>
<dbReference type="PROSITE" id="PS50893">
    <property type="entry name" value="ABC_TRANSPORTER_2"/>
    <property type="match status" value="1"/>
</dbReference>
<dbReference type="InterPro" id="IPR050763">
    <property type="entry name" value="ABC_transporter_ATP-binding"/>
</dbReference>
<dbReference type="PROSITE" id="PS00211">
    <property type="entry name" value="ABC_TRANSPORTER_1"/>
    <property type="match status" value="1"/>
</dbReference>
<dbReference type="InterPro" id="IPR003439">
    <property type="entry name" value="ABC_transporter-like_ATP-bd"/>
</dbReference>
<evidence type="ECO:0000256" key="1">
    <source>
        <dbReference type="ARBA" id="ARBA00005417"/>
    </source>
</evidence>
<reference evidence="7" key="1">
    <citation type="submission" date="2022-08" db="EMBL/GenBank/DDBJ databases">
        <authorList>
            <person name="Dzunkova M."/>
            <person name="La Clair J."/>
            <person name="Tyml T."/>
            <person name="Doud D."/>
            <person name="Schulz F."/>
            <person name="Piquer S."/>
            <person name="Porcel Sanchis D."/>
            <person name="Osborn A."/>
            <person name="Robinson D."/>
            <person name="Louie K.B."/>
            <person name="Bowen B.P."/>
            <person name="Bowers R."/>
            <person name="Lee J."/>
            <person name="Arnau Llombart V."/>
            <person name="Diaz Villanueva W."/>
            <person name="Gosliner T."/>
            <person name="Northen T."/>
            <person name="Cheng J.-F."/>
            <person name="Burkart M.D."/>
            <person name="Woyke T."/>
        </authorList>
    </citation>
    <scope>NUCLEOTIDE SEQUENCE</scope>
    <source>
        <strain evidence="7">Df01</strain>
    </source>
</reference>
<keyword evidence="3" id="KW-0536">Nodulation</keyword>
<dbReference type="InterPro" id="IPR017871">
    <property type="entry name" value="ABC_transporter-like_CS"/>
</dbReference>
<dbReference type="EMBL" id="JANQAO010000001">
    <property type="protein sequence ID" value="MDM5147046.1"/>
    <property type="molecule type" value="Genomic_DNA"/>
</dbReference>
<dbReference type="PANTHER" id="PTHR42711:SF5">
    <property type="entry name" value="ABC TRANSPORTER ATP-BINDING PROTEIN NATA"/>
    <property type="match status" value="1"/>
</dbReference>
<evidence type="ECO:0000256" key="5">
    <source>
        <dbReference type="ARBA" id="ARBA00022840"/>
    </source>
</evidence>
<evidence type="ECO:0000256" key="2">
    <source>
        <dbReference type="ARBA" id="ARBA00022448"/>
    </source>
</evidence>
<keyword evidence="5 7" id="KW-0067">ATP-binding</keyword>
<evidence type="ECO:0000259" key="6">
    <source>
        <dbReference type="PROSITE" id="PS50893"/>
    </source>
</evidence>
<organism evidence="7 8">
    <name type="scientific">Candidatus Doriopsillibacter californiensis</name>
    <dbReference type="NCBI Taxonomy" id="2970740"/>
    <lineage>
        <taxon>Bacteria</taxon>
        <taxon>Pseudomonadati</taxon>
        <taxon>Pseudomonadota</taxon>
        <taxon>Gammaproteobacteria</taxon>
        <taxon>Candidatus Tethybacterales</taxon>
        <taxon>Candidatus Persebacteraceae</taxon>
        <taxon>Candidatus Doriopsillibacter</taxon>
    </lineage>
</organism>
<keyword evidence="8" id="KW-1185">Reference proteome</keyword>
<dbReference type="PANTHER" id="PTHR42711">
    <property type="entry name" value="ABC TRANSPORTER ATP-BINDING PROTEIN"/>
    <property type="match status" value="1"/>
</dbReference>
<dbReference type="Proteomes" id="UP001168167">
    <property type="component" value="Unassembled WGS sequence"/>
</dbReference>
<evidence type="ECO:0000313" key="8">
    <source>
        <dbReference type="Proteomes" id="UP001168167"/>
    </source>
</evidence>
<feature type="domain" description="ABC transporter" evidence="6">
    <location>
        <begin position="11"/>
        <end position="239"/>
    </location>
</feature>
<accession>A0ABT7QK64</accession>
<dbReference type="SUPFAM" id="SSF52540">
    <property type="entry name" value="P-loop containing nucleoside triphosphate hydrolases"/>
    <property type="match status" value="1"/>
</dbReference>
<dbReference type="Pfam" id="PF00005">
    <property type="entry name" value="ABC_tran"/>
    <property type="match status" value="1"/>
</dbReference>
<proteinExistence type="inferred from homology"/>
<comment type="caution">
    <text evidence="7">The sequence shown here is derived from an EMBL/GenBank/DDBJ whole genome shotgun (WGS) entry which is preliminary data.</text>
</comment>
<comment type="similarity">
    <text evidence="1">Belongs to the ABC transporter superfamily.</text>
</comment>
<keyword evidence="4" id="KW-0547">Nucleotide-binding</keyword>
<dbReference type="InterPro" id="IPR003593">
    <property type="entry name" value="AAA+_ATPase"/>
</dbReference>